<dbReference type="AlphaFoldDB" id="A0A3M6UPZ9"/>
<feature type="compositionally biased region" description="Basic and acidic residues" evidence="1">
    <location>
        <begin position="70"/>
        <end position="79"/>
    </location>
</feature>
<evidence type="ECO:0000313" key="2">
    <source>
        <dbReference type="EMBL" id="RMX55691.1"/>
    </source>
</evidence>
<sequence>MQQAMGSNPGFQPAEFSGFPPHFPLQAQYRMEALICAAPVPSQNYTSCTFNYFSKDSENSPPQPQKKRRVYDNKSHEED</sequence>
<organism evidence="2 3">
    <name type="scientific">Pocillopora damicornis</name>
    <name type="common">Cauliflower coral</name>
    <name type="synonym">Millepora damicornis</name>
    <dbReference type="NCBI Taxonomy" id="46731"/>
    <lineage>
        <taxon>Eukaryota</taxon>
        <taxon>Metazoa</taxon>
        <taxon>Cnidaria</taxon>
        <taxon>Anthozoa</taxon>
        <taxon>Hexacorallia</taxon>
        <taxon>Scleractinia</taxon>
        <taxon>Astrocoeniina</taxon>
        <taxon>Pocilloporidae</taxon>
        <taxon>Pocillopora</taxon>
    </lineage>
</organism>
<evidence type="ECO:0000313" key="3">
    <source>
        <dbReference type="Proteomes" id="UP000275408"/>
    </source>
</evidence>
<evidence type="ECO:0000256" key="1">
    <source>
        <dbReference type="SAM" id="MobiDB-lite"/>
    </source>
</evidence>
<keyword evidence="3" id="KW-1185">Reference proteome</keyword>
<dbReference type="EMBL" id="RCHS01001024">
    <property type="protein sequence ID" value="RMX55691.1"/>
    <property type="molecule type" value="Genomic_DNA"/>
</dbReference>
<dbReference type="OrthoDB" id="5953242at2759"/>
<gene>
    <name evidence="2" type="ORF">pdam_00022572</name>
</gene>
<protein>
    <submittedName>
        <fullName evidence="2">Uncharacterized protein</fullName>
    </submittedName>
</protein>
<reference evidence="2 3" key="1">
    <citation type="journal article" date="2018" name="Sci. Rep.">
        <title>Comparative analysis of the Pocillopora damicornis genome highlights role of immune system in coral evolution.</title>
        <authorList>
            <person name="Cunning R."/>
            <person name="Bay R.A."/>
            <person name="Gillette P."/>
            <person name="Baker A.C."/>
            <person name="Traylor-Knowles N."/>
        </authorList>
    </citation>
    <scope>NUCLEOTIDE SEQUENCE [LARGE SCALE GENOMIC DNA]</scope>
    <source>
        <strain evidence="2">RSMAS</strain>
        <tissue evidence="2">Whole animal</tissue>
    </source>
</reference>
<accession>A0A3M6UPZ9</accession>
<name>A0A3M6UPZ9_POCDA</name>
<feature type="region of interest" description="Disordered" evidence="1">
    <location>
        <begin position="53"/>
        <end position="79"/>
    </location>
</feature>
<dbReference type="Proteomes" id="UP000275408">
    <property type="component" value="Unassembled WGS sequence"/>
</dbReference>
<proteinExistence type="predicted"/>
<comment type="caution">
    <text evidence="2">The sequence shown here is derived from an EMBL/GenBank/DDBJ whole genome shotgun (WGS) entry which is preliminary data.</text>
</comment>